<proteinExistence type="predicted"/>
<gene>
    <name evidence="2" type="ORF">METZ01_LOCUS290239</name>
</gene>
<accession>A0A382LNS1</accession>
<feature type="region of interest" description="Disordered" evidence="1">
    <location>
        <begin position="62"/>
        <end position="83"/>
    </location>
</feature>
<sequence length="83" mass="9186">MAEIMDDMCSITPALHFNNWIVEGKFRAKFINGELSQGLIHQFRGAPPDDIGVTLLPIALNQPPTDRTGIPVKSQNSSRIRTP</sequence>
<evidence type="ECO:0000313" key="2">
    <source>
        <dbReference type="EMBL" id="SVC37385.1"/>
    </source>
</evidence>
<name>A0A382LNS1_9ZZZZ</name>
<dbReference type="AlphaFoldDB" id="A0A382LNS1"/>
<protein>
    <submittedName>
        <fullName evidence="2">Uncharacterized protein</fullName>
    </submittedName>
</protein>
<feature type="compositionally biased region" description="Polar residues" evidence="1">
    <location>
        <begin position="73"/>
        <end position="83"/>
    </location>
</feature>
<reference evidence="2" key="1">
    <citation type="submission" date="2018-05" db="EMBL/GenBank/DDBJ databases">
        <authorList>
            <person name="Lanie J.A."/>
            <person name="Ng W.-L."/>
            <person name="Kazmierczak K.M."/>
            <person name="Andrzejewski T.M."/>
            <person name="Davidsen T.M."/>
            <person name="Wayne K.J."/>
            <person name="Tettelin H."/>
            <person name="Glass J.I."/>
            <person name="Rusch D."/>
            <person name="Podicherti R."/>
            <person name="Tsui H.-C.T."/>
            <person name="Winkler M.E."/>
        </authorList>
    </citation>
    <scope>NUCLEOTIDE SEQUENCE</scope>
</reference>
<organism evidence="2">
    <name type="scientific">marine metagenome</name>
    <dbReference type="NCBI Taxonomy" id="408172"/>
    <lineage>
        <taxon>unclassified sequences</taxon>
        <taxon>metagenomes</taxon>
        <taxon>ecological metagenomes</taxon>
    </lineage>
</organism>
<dbReference type="EMBL" id="UINC01087751">
    <property type="protein sequence ID" value="SVC37385.1"/>
    <property type="molecule type" value="Genomic_DNA"/>
</dbReference>
<evidence type="ECO:0000256" key="1">
    <source>
        <dbReference type="SAM" id="MobiDB-lite"/>
    </source>
</evidence>